<dbReference type="InterPro" id="IPR015797">
    <property type="entry name" value="NUDIX_hydrolase-like_dom_sf"/>
</dbReference>
<evidence type="ECO:0000256" key="2">
    <source>
        <dbReference type="ARBA" id="ARBA00007579"/>
    </source>
</evidence>
<dbReference type="Gene3D" id="3.90.79.10">
    <property type="entry name" value="Nucleoside Triphosphate Pyrophosphohydrolase"/>
    <property type="match status" value="1"/>
</dbReference>
<feature type="binding site" evidence="10">
    <location>
        <position position="135"/>
    </location>
    <ligand>
        <name>Mn(2+)</name>
        <dbReference type="ChEBI" id="CHEBI:29035"/>
    </ligand>
</feature>
<keyword evidence="9 10" id="KW-0413">Isomerase</keyword>
<comment type="function">
    <text evidence="10">Catalyzes the 1,3-allylic rearrangement of the homoallylic substrate isopentenyl (IPP) to its highly electrophilic allylic isomer, dimethylallyl diphosphate (DMAPP).</text>
</comment>
<dbReference type="PIRSF" id="PIRSF018427">
    <property type="entry name" value="Isopntndiph_ism"/>
    <property type="match status" value="1"/>
</dbReference>
<comment type="subcellular location">
    <subcellularLocation>
        <location evidence="10">Cytoplasm</location>
    </subcellularLocation>
</comment>
<evidence type="ECO:0000256" key="9">
    <source>
        <dbReference type="ARBA" id="ARBA00023235"/>
    </source>
</evidence>
<feature type="binding site" evidence="10">
    <location>
        <position position="88"/>
    </location>
    <ligand>
        <name>Mn(2+)</name>
        <dbReference type="ChEBI" id="CHEBI:29035"/>
    </ligand>
</feature>
<keyword evidence="14" id="KW-1185">Reference proteome</keyword>
<evidence type="ECO:0000256" key="4">
    <source>
        <dbReference type="ARBA" id="ARBA00022490"/>
    </source>
</evidence>
<feature type="binding site" evidence="10">
    <location>
        <position position="51"/>
    </location>
    <ligand>
        <name>Mn(2+)</name>
        <dbReference type="ChEBI" id="CHEBI:29035"/>
    </ligand>
</feature>
<dbReference type="PROSITE" id="PS51462">
    <property type="entry name" value="NUDIX"/>
    <property type="match status" value="1"/>
</dbReference>
<evidence type="ECO:0000256" key="5">
    <source>
        <dbReference type="ARBA" id="ARBA00022723"/>
    </source>
</evidence>
<dbReference type="FunFam" id="3.90.79.10:FF:000009">
    <property type="entry name" value="Isopentenyl-diphosphate Delta-isomerase"/>
    <property type="match status" value="1"/>
</dbReference>
<dbReference type="EC" id="5.3.3.2" evidence="3 10"/>
<keyword evidence="4 10" id="KW-0963">Cytoplasm</keyword>
<evidence type="ECO:0000256" key="3">
    <source>
        <dbReference type="ARBA" id="ARBA00012057"/>
    </source>
</evidence>
<name>A0A918CKC8_AGRME</name>
<proteinExistence type="inferred from homology"/>
<evidence type="ECO:0000256" key="8">
    <source>
        <dbReference type="ARBA" id="ARBA00023229"/>
    </source>
</evidence>
<evidence type="ECO:0000256" key="1">
    <source>
        <dbReference type="ARBA" id="ARBA00004826"/>
    </source>
</evidence>
<comment type="cofactor">
    <cofactor evidence="10">
        <name>Mg(2+)</name>
        <dbReference type="ChEBI" id="CHEBI:18420"/>
    </cofactor>
    <text evidence="10">Binds 1 Mg(2+) ion per subunit. The magnesium ion binds only when substrate is bound.</text>
</comment>
<feature type="active site" evidence="10 11">
    <location>
        <position position="86"/>
    </location>
</feature>
<evidence type="ECO:0000259" key="12">
    <source>
        <dbReference type="PROSITE" id="PS51462"/>
    </source>
</evidence>
<reference evidence="13" key="2">
    <citation type="submission" date="2020-09" db="EMBL/GenBank/DDBJ databases">
        <authorList>
            <person name="Sun Q."/>
            <person name="Ohkuma M."/>
        </authorList>
    </citation>
    <scope>NUCLEOTIDE SEQUENCE</scope>
    <source>
        <strain evidence="13">JCM 3346</strain>
    </source>
</reference>
<sequence>MTDLSITPLPAQAAPVQPASSAELVVLLDEAGNQIGTAPKSSVHGADTALHLAFSCHVFDDDGRLLVTRRALGKVAWPGVWTNSFCGHPAPAEPLPHAVRRRAEFELGLELHDVEPVLPFFRYRATDASGIVEHEICPVYTARTSSAPAPHPDEVLDLAWVEPGELATAVRAAPWAFSPWLVLQAQLLPFLGGHADARVRTEALVS</sequence>
<dbReference type="Proteomes" id="UP000610303">
    <property type="component" value="Unassembled WGS sequence"/>
</dbReference>
<feature type="binding site" evidence="10">
    <location>
        <position position="44"/>
    </location>
    <ligand>
        <name>Mn(2+)</name>
        <dbReference type="ChEBI" id="CHEBI:29035"/>
    </ligand>
</feature>
<feature type="binding site" evidence="10">
    <location>
        <position position="133"/>
    </location>
    <ligand>
        <name>Mn(2+)</name>
        <dbReference type="ChEBI" id="CHEBI:29035"/>
    </ligand>
</feature>
<evidence type="ECO:0000256" key="11">
    <source>
        <dbReference type="PIRSR" id="PIRSR018427-1"/>
    </source>
</evidence>
<organism evidence="13 14">
    <name type="scientific">Agromyces mediolanus</name>
    <name type="common">Corynebacterium mediolanum</name>
    <dbReference type="NCBI Taxonomy" id="41986"/>
    <lineage>
        <taxon>Bacteria</taxon>
        <taxon>Bacillati</taxon>
        <taxon>Actinomycetota</taxon>
        <taxon>Actinomycetes</taxon>
        <taxon>Micrococcales</taxon>
        <taxon>Microbacteriaceae</taxon>
        <taxon>Agromyces</taxon>
    </lineage>
</organism>
<feature type="domain" description="Nudix hydrolase" evidence="12">
    <location>
        <begin position="49"/>
        <end position="183"/>
    </location>
</feature>
<dbReference type="HAMAP" id="MF_00202">
    <property type="entry name" value="Idi"/>
    <property type="match status" value="1"/>
</dbReference>
<keyword evidence="7 10" id="KW-0464">Manganese</keyword>
<protein>
    <recommendedName>
        <fullName evidence="3 10">Isopentenyl-diphosphate Delta-isomerase</fullName>
        <shortName evidence="10">IPP isomerase</shortName>
        <ecNumber evidence="3 10">5.3.3.2</ecNumber>
    </recommendedName>
    <alternativeName>
        <fullName evidence="10">IPP:DMAPP isomerase</fullName>
    </alternativeName>
    <alternativeName>
        <fullName evidence="10">Isopentenyl pyrophosphate isomerase</fullName>
    </alternativeName>
</protein>
<evidence type="ECO:0000256" key="7">
    <source>
        <dbReference type="ARBA" id="ARBA00023211"/>
    </source>
</evidence>
<dbReference type="InterPro" id="IPR056375">
    <property type="entry name" value="Idi_bact"/>
</dbReference>
<dbReference type="RefSeq" id="WP_189085189.1">
    <property type="nucleotide sequence ID" value="NZ_BMRJ01000002.1"/>
</dbReference>
<accession>A0A918CKC8</accession>
<evidence type="ECO:0000313" key="13">
    <source>
        <dbReference type="EMBL" id="GGR26191.1"/>
    </source>
</evidence>
<dbReference type="EMBL" id="BMRJ01000002">
    <property type="protein sequence ID" value="GGR26191.1"/>
    <property type="molecule type" value="Genomic_DNA"/>
</dbReference>
<dbReference type="CDD" id="cd02885">
    <property type="entry name" value="NUDIX_IPP_Isomerase"/>
    <property type="match status" value="1"/>
</dbReference>
<dbReference type="GO" id="GO:0050992">
    <property type="term" value="P:dimethylallyl diphosphate biosynthetic process"/>
    <property type="evidence" value="ECO:0007669"/>
    <property type="project" value="UniProtKB-UniRule"/>
</dbReference>
<dbReference type="AlphaFoldDB" id="A0A918CKC8"/>
<dbReference type="Pfam" id="PF00293">
    <property type="entry name" value="NUDIX"/>
    <property type="match status" value="1"/>
</dbReference>
<feature type="active site" evidence="10 11">
    <location>
        <position position="135"/>
    </location>
</feature>
<comment type="similarity">
    <text evidence="2 10">Belongs to the IPP isomerase type 1 family.</text>
</comment>
<dbReference type="NCBIfam" id="NF002995">
    <property type="entry name" value="PRK03759.1"/>
    <property type="match status" value="1"/>
</dbReference>
<dbReference type="InterPro" id="IPR011876">
    <property type="entry name" value="IsopentenylPP_isomerase_typ1"/>
</dbReference>
<keyword evidence="6 10" id="KW-0460">Magnesium</keyword>
<dbReference type="InterPro" id="IPR000086">
    <property type="entry name" value="NUDIX_hydrolase_dom"/>
</dbReference>
<comment type="caution">
    <text evidence="13">The sequence shown here is derived from an EMBL/GenBank/DDBJ whole genome shotgun (WGS) entry which is preliminary data.</text>
</comment>
<dbReference type="PANTHER" id="PTHR10885">
    <property type="entry name" value="ISOPENTENYL-DIPHOSPHATE DELTA-ISOMERASE"/>
    <property type="match status" value="1"/>
</dbReference>
<keyword evidence="8 10" id="KW-0414">Isoprene biosynthesis</keyword>
<comment type="catalytic activity">
    <reaction evidence="10">
        <text>isopentenyl diphosphate = dimethylallyl diphosphate</text>
        <dbReference type="Rhea" id="RHEA:23284"/>
        <dbReference type="ChEBI" id="CHEBI:57623"/>
        <dbReference type="ChEBI" id="CHEBI:128769"/>
        <dbReference type="EC" id="5.3.3.2"/>
    </reaction>
</comment>
<dbReference type="GO" id="GO:0004452">
    <property type="term" value="F:isopentenyl-diphosphate delta-isomerase activity"/>
    <property type="evidence" value="ECO:0007669"/>
    <property type="project" value="UniProtKB-UniRule"/>
</dbReference>
<dbReference type="GO" id="GO:0008299">
    <property type="term" value="P:isoprenoid biosynthetic process"/>
    <property type="evidence" value="ECO:0007669"/>
    <property type="project" value="UniProtKB-UniRule"/>
</dbReference>
<dbReference type="PANTHER" id="PTHR10885:SF0">
    <property type="entry name" value="ISOPENTENYL-DIPHOSPHATE DELTA-ISOMERASE"/>
    <property type="match status" value="1"/>
</dbReference>
<dbReference type="GO" id="GO:0005737">
    <property type="term" value="C:cytoplasm"/>
    <property type="evidence" value="ECO:0007669"/>
    <property type="project" value="UniProtKB-SubCell"/>
</dbReference>
<comment type="pathway">
    <text evidence="1 10">Isoprenoid biosynthesis; dimethylallyl diphosphate biosynthesis; dimethylallyl diphosphate from isopentenyl diphosphate: step 1/1.</text>
</comment>
<comment type="cofactor">
    <cofactor evidence="10">
        <name>Mn(2+)</name>
        <dbReference type="ChEBI" id="CHEBI:29035"/>
    </cofactor>
    <text evidence="10">Binds 1 Mn(2+) ion per subunit.</text>
</comment>
<feature type="binding site" evidence="10">
    <location>
        <position position="106"/>
    </location>
    <ligand>
        <name>Mg(2+)</name>
        <dbReference type="ChEBI" id="CHEBI:18420"/>
    </ligand>
</feature>
<evidence type="ECO:0000256" key="6">
    <source>
        <dbReference type="ARBA" id="ARBA00022842"/>
    </source>
</evidence>
<evidence type="ECO:0000256" key="10">
    <source>
        <dbReference type="HAMAP-Rule" id="MF_00202"/>
    </source>
</evidence>
<dbReference type="SUPFAM" id="SSF55811">
    <property type="entry name" value="Nudix"/>
    <property type="match status" value="1"/>
</dbReference>
<dbReference type="NCBIfam" id="TIGR02150">
    <property type="entry name" value="IPP_isom_1"/>
    <property type="match status" value="1"/>
</dbReference>
<evidence type="ECO:0000313" key="14">
    <source>
        <dbReference type="Proteomes" id="UP000610303"/>
    </source>
</evidence>
<gene>
    <name evidence="10 13" type="primary">idi</name>
    <name evidence="13" type="ORF">GCM10010196_19610</name>
</gene>
<dbReference type="GO" id="GO:0046872">
    <property type="term" value="F:metal ion binding"/>
    <property type="evidence" value="ECO:0007669"/>
    <property type="project" value="UniProtKB-KW"/>
</dbReference>
<keyword evidence="5 10" id="KW-0479">Metal-binding</keyword>
<reference evidence="13" key="1">
    <citation type="journal article" date="2014" name="Int. J. Syst. Evol. Microbiol.">
        <title>Complete genome sequence of Corynebacterium casei LMG S-19264T (=DSM 44701T), isolated from a smear-ripened cheese.</title>
        <authorList>
            <consortium name="US DOE Joint Genome Institute (JGI-PGF)"/>
            <person name="Walter F."/>
            <person name="Albersmeier A."/>
            <person name="Kalinowski J."/>
            <person name="Ruckert C."/>
        </authorList>
    </citation>
    <scope>NUCLEOTIDE SEQUENCE</scope>
    <source>
        <strain evidence="13">JCM 3346</strain>
    </source>
</reference>